<protein>
    <submittedName>
        <fullName evidence="1">Uncharacterized protein</fullName>
    </submittedName>
</protein>
<dbReference type="Proteomes" id="UP000770661">
    <property type="component" value="Unassembled WGS sequence"/>
</dbReference>
<accession>A0A8J5CRK0</accession>
<evidence type="ECO:0000313" key="1">
    <source>
        <dbReference type="EMBL" id="KAG0717272.1"/>
    </source>
</evidence>
<dbReference type="PANTHER" id="PTHR46704:SF1">
    <property type="entry name" value="TELOMERE LENGTH REGULATION PROTEIN TEL2 HOMOLOG"/>
    <property type="match status" value="1"/>
</dbReference>
<dbReference type="AlphaFoldDB" id="A0A8J5CRK0"/>
<organism evidence="1 2">
    <name type="scientific">Chionoecetes opilio</name>
    <name type="common">Atlantic snow crab</name>
    <name type="synonym">Cancer opilio</name>
    <dbReference type="NCBI Taxonomy" id="41210"/>
    <lineage>
        <taxon>Eukaryota</taxon>
        <taxon>Metazoa</taxon>
        <taxon>Ecdysozoa</taxon>
        <taxon>Arthropoda</taxon>
        <taxon>Crustacea</taxon>
        <taxon>Multicrustacea</taxon>
        <taxon>Malacostraca</taxon>
        <taxon>Eumalacostraca</taxon>
        <taxon>Eucarida</taxon>
        <taxon>Decapoda</taxon>
        <taxon>Pleocyemata</taxon>
        <taxon>Brachyura</taxon>
        <taxon>Eubrachyura</taxon>
        <taxon>Majoidea</taxon>
        <taxon>Majidae</taxon>
        <taxon>Chionoecetes</taxon>
    </lineage>
</organism>
<dbReference type="EMBL" id="JACEEZ010017885">
    <property type="protein sequence ID" value="KAG0717272.1"/>
    <property type="molecule type" value="Genomic_DNA"/>
</dbReference>
<gene>
    <name evidence="1" type="ORF">GWK47_054801</name>
</gene>
<evidence type="ECO:0000313" key="2">
    <source>
        <dbReference type="Proteomes" id="UP000770661"/>
    </source>
</evidence>
<proteinExistence type="predicted"/>
<reference evidence="1" key="1">
    <citation type="submission" date="2020-07" db="EMBL/GenBank/DDBJ databases">
        <title>The High-quality genome of the commercially important snow crab, Chionoecetes opilio.</title>
        <authorList>
            <person name="Jeong J.-H."/>
            <person name="Ryu S."/>
        </authorList>
    </citation>
    <scope>NUCLEOTIDE SEQUENCE</scope>
    <source>
        <strain evidence="1">MADBK_172401_WGS</strain>
        <tissue evidence="1">Digestive gland</tissue>
    </source>
</reference>
<dbReference type="OrthoDB" id="10649230at2759"/>
<comment type="caution">
    <text evidence="1">The sequence shown here is derived from an EMBL/GenBank/DDBJ whole genome shotgun (WGS) entry which is preliminary data.</text>
</comment>
<sequence length="315" mass="34899">MDKSKVRIGDKVIKSREDRNLLGRFLIVQGSRPGLVPKFEEIIGKYEMSTVPRSLCAVDRSLYIPTDKASLMHAVEDATVESLDVPPVPDIGQEDPPVKVLIIDAMGVLQSMSKTPNMLKISHLQDAFNKRIETMMTSYDEGRVVFDRYLDLSVENKTRQKRSTTSIEYEVHPEMKLTMSIKELLSTSKTKRSSHACLAKDCLTISQAKIHSCSLSSCGAARKICVWSPDTDVLLLLLDLIASRQIASLLSLKFHTGKGKKKREIDIFERVQVIGRRKCQGLLGLHNFSGKQLGSGAFGRVVKASVTGLEGPRAG</sequence>
<keyword evidence="2" id="KW-1185">Reference proteome</keyword>
<name>A0A8J5CRK0_CHIOP</name>
<dbReference type="PANTHER" id="PTHR46704">
    <property type="entry name" value="CXC DOMAIN-CONTAINING PROTEIN-RELATED"/>
    <property type="match status" value="1"/>
</dbReference>